<dbReference type="EMBL" id="JACRSN010000003">
    <property type="protein sequence ID" value="MBC8533063.1"/>
    <property type="molecule type" value="Genomic_DNA"/>
</dbReference>
<proteinExistence type="predicted"/>
<evidence type="ECO:0000313" key="2">
    <source>
        <dbReference type="EMBL" id="MBC8533063.1"/>
    </source>
</evidence>
<dbReference type="RefSeq" id="WP_249318380.1">
    <property type="nucleotide sequence ID" value="NZ_JACRSN010000003.1"/>
</dbReference>
<dbReference type="Pfam" id="PF13333">
    <property type="entry name" value="rve_2"/>
    <property type="match status" value="1"/>
</dbReference>
<comment type="caution">
    <text evidence="2">The sequence shown here is derived from an EMBL/GenBank/DDBJ whole genome shotgun (WGS) entry which is preliminary data.</text>
</comment>
<accession>A0A926D7E1</accession>
<organism evidence="2 3">
    <name type="scientific">Yeguia hominis</name>
    <dbReference type="NCBI Taxonomy" id="2763662"/>
    <lineage>
        <taxon>Bacteria</taxon>
        <taxon>Bacillati</taxon>
        <taxon>Bacillota</taxon>
        <taxon>Clostridia</taxon>
        <taxon>Eubacteriales</taxon>
        <taxon>Yeguiaceae</taxon>
        <taxon>Yeguia</taxon>
    </lineage>
</organism>
<evidence type="ECO:0000259" key="1">
    <source>
        <dbReference type="Pfam" id="PF13333"/>
    </source>
</evidence>
<gene>
    <name evidence="2" type="ORF">IAG03_03395</name>
</gene>
<dbReference type="InterPro" id="IPR001584">
    <property type="entry name" value="Integrase_cat-core"/>
</dbReference>
<protein>
    <submittedName>
        <fullName evidence="2">IS3 family transposase</fullName>
    </submittedName>
</protein>
<reference evidence="2" key="1">
    <citation type="submission" date="2020-08" db="EMBL/GenBank/DDBJ databases">
        <title>Genome public.</title>
        <authorList>
            <person name="Liu C."/>
            <person name="Sun Q."/>
        </authorList>
    </citation>
    <scope>NUCLEOTIDE SEQUENCE</scope>
    <source>
        <strain evidence="2">NSJ-40</strain>
    </source>
</reference>
<name>A0A926D7E1_9FIRM</name>
<evidence type="ECO:0000313" key="3">
    <source>
        <dbReference type="Proteomes" id="UP000651482"/>
    </source>
</evidence>
<dbReference type="GO" id="GO:0015074">
    <property type="term" value="P:DNA integration"/>
    <property type="evidence" value="ECO:0007669"/>
    <property type="project" value="InterPro"/>
</dbReference>
<dbReference type="AlphaFoldDB" id="A0A926D7E1"/>
<keyword evidence="3" id="KW-1185">Reference proteome</keyword>
<dbReference type="Proteomes" id="UP000651482">
    <property type="component" value="Unassembled WGS sequence"/>
</dbReference>
<feature type="domain" description="Integrase catalytic" evidence="1">
    <location>
        <begin position="12"/>
        <end position="60"/>
    </location>
</feature>
<sequence>MSSPGCPYDNAAFGTLKTECLYRRKFSCRAEVEQAAEYVRFCNYERVNLKNGLTPFETRSEAV</sequence>